<evidence type="ECO:0000256" key="1">
    <source>
        <dbReference type="SAM" id="MobiDB-lite"/>
    </source>
</evidence>
<comment type="caution">
    <text evidence="2">The sequence shown here is derived from an EMBL/GenBank/DDBJ whole genome shotgun (WGS) entry which is preliminary data.</text>
</comment>
<gene>
    <name evidence="2" type="ORF">GCM10009802_13410</name>
</gene>
<evidence type="ECO:0000313" key="2">
    <source>
        <dbReference type="EMBL" id="GAA2114199.1"/>
    </source>
</evidence>
<reference evidence="3" key="1">
    <citation type="journal article" date="2019" name="Int. J. Syst. Evol. Microbiol.">
        <title>The Global Catalogue of Microorganisms (GCM) 10K type strain sequencing project: providing services to taxonomists for standard genome sequencing and annotation.</title>
        <authorList>
            <consortium name="The Broad Institute Genomics Platform"/>
            <consortium name="The Broad Institute Genome Sequencing Center for Infectious Disease"/>
            <person name="Wu L."/>
            <person name="Ma J."/>
        </authorList>
    </citation>
    <scope>NUCLEOTIDE SEQUENCE [LARGE SCALE GENOMIC DNA]</scope>
    <source>
        <strain evidence="3">JCM 15481</strain>
    </source>
</reference>
<accession>A0ABP5JBG9</accession>
<evidence type="ECO:0000313" key="3">
    <source>
        <dbReference type="Proteomes" id="UP001500443"/>
    </source>
</evidence>
<feature type="compositionally biased region" description="Low complexity" evidence="1">
    <location>
        <begin position="183"/>
        <end position="194"/>
    </location>
</feature>
<sequence length="209" mass="21223">MQAIAHLFHNPLGVEGAGGVRLFQQCAAVQVGPVALGARRRYGAAPAGAHDQPALLQRCEGVVAGDKVAVLKDSAGGVVSQGPQQVDRRRWAQHHVPGGHGAALAGALADGVTELDRLVRGGWTVASGQALGGDGVGTGVHALAEQQLQLPLGRDAGNAEGRAGPAGPHPGRWHPARRPLPPSTSSTVAAATAVARREDGRGADGKRPR</sequence>
<feature type="compositionally biased region" description="Low complexity" evidence="1">
    <location>
        <begin position="159"/>
        <end position="170"/>
    </location>
</feature>
<organism evidence="2 3">
    <name type="scientific">Streptomyces synnematoformans</name>
    <dbReference type="NCBI Taxonomy" id="415721"/>
    <lineage>
        <taxon>Bacteria</taxon>
        <taxon>Bacillati</taxon>
        <taxon>Actinomycetota</taxon>
        <taxon>Actinomycetes</taxon>
        <taxon>Kitasatosporales</taxon>
        <taxon>Streptomycetaceae</taxon>
        <taxon>Streptomyces</taxon>
    </lineage>
</organism>
<dbReference type="EMBL" id="BAAAPF010000022">
    <property type="protein sequence ID" value="GAA2114199.1"/>
    <property type="molecule type" value="Genomic_DNA"/>
</dbReference>
<protein>
    <submittedName>
        <fullName evidence="2">Uncharacterized protein</fullName>
    </submittedName>
</protein>
<keyword evidence="3" id="KW-1185">Reference proteome</keyword>
<name>A0ABP5JBG9_9ACTN</name>
<feature type="compositionally biased region" description="Basic and acidic residues" evidence="1">
    <location>
        <begin position="195"/>
        <end position="209"/>
    </location>
</feature>
<dbReference type="Proteomes" id="UP001500443">
    <property type="component" value="Unassembled WGS sequence"/>
</dbReference>
<proteinExistence type="predicted"/>
<feature type="region of interest" description="Disordered" evidence="1">
    <location>
        <begin position="155"/>
        <end position="209"/>
    </location>
</feature>